<name>A0A6P1GF36_SPHYA</name>
<accession>A0A6P1GF36</accession>
<evidence type="ECO:0000313" key="2">
    <source>
        <dbReference type="Proteomes" id="UP000464086"/>
    </source>
</evidence>
<evidence type="ECO:0000313" key="1">
    <source>
        <dbReference type="EMBL" id="QHD66823.1"/>
    </source>
</evidence>
<organism evidence="1 2">
    <name type="scientific">Sphingobium yanoikuyae</name>
    <name type="common">Sphingomonas yanoikuyae</name>
    <dbReference type="NCBI Taxonomy" id="13690"/>
    <lineage>
        <taxon>Bacteria</taxon>
        <taxon>Pseudomonadati</taxon>
        <taxon>Pseudomonadota</taxon>
        <taxon>Alphaproteobacteria</taxon>
        <taxon>Sphingomonadales</taxon>
        <taxon>Sphingomonadaceae</taxon>
        <taxon>Sphingobium</taxon>
    </lineage>
</organism>
<proteinExistence type="predicted"/>
<dbReference type="RefSeq" id="WP_159366048.1">
    <property type="nucleotide sequence ID" value="NZ_CP047218.1"/>
</dbReference>
<gene>
    <name evidence="1" type="ORF">GS397_07030</name>
</gene>
<reference evidence="1 2" key="1">
    <citation type="submission" date="2019-12" db="EMBL/GenBank/DDBJ databases">
        <title>Functional and genomic insights into the Sphingobium yanoikuyae YC-JY1, a bacterium efficiently degrading bisphenol A.</title>
        <authorList>
            <person name="Jia Y."/>
            <person name="Li X."/>
            <person name="Wang J."/>
            <person name="Eltoukhy A."/>
            <person name="Lamraoui I."/>
            <person name="Yan Y."/>
        </authorList>
    </citation>
    <scope>NUCLEOTIDE SEQUENCE [LARGE SCALE GENOMIC DNA]</scope>
    <source>
        <strain evidence="1 2">YC-JY1</strain>
    </source>
</reference>
<dbReference type="Proteomes" id="UP000464086">
    <property type="component" value="Chromosome"/>
</dbReference>
<sequence>MRDDLALLQKGADAGNEHAIKALSDQPDIEWSWHWWAYHELSTDRPATQGALLPIPHSAIRLMADEWHLKGKERSDFLYIIRELDGFVLNKAREQAERAMSSKGK</sequence>
<dbReference type="AlphaFoldDB" id="A0A6P1GF36"/>
<protein>
    <submittedName>
        <fullName evidence="1">Uncharacterized protein</fullName>
    </submittedName>
</protein>
<dbReference type="EMBL" id="CP047218">
    <property type="protein sequence ID" value="QHD66823.1"/>
    <property type="molecule type" value="Genomic_DNA"/>
</dbReference>